<dbReference type="InterPro" id="IPR032466">
    <property type="entry name" value="Metal_Hydrolase"/>
</dbReference>
<comment type="similarity">
    <text evidence="2 8">Belongs to the metallo-dependent hydrolases superfamily. ATZ/TRZ family.</text>
</comment>
<dbReference type="InterPro" id="IPR006680">
    <property type="entry name" value="Amidohydro-rel"/>
</dbReference>
<dbReference type="SUPFAM" id="SSF51556">
    <property type="entry name" value="Metallo-dependent hydrolases"/>
    <property type="match status" value="1"/>
</dbReference>
<evidence type="ECO:0000313" key="12">
    <source>
        <dbReference type="Proteomes" id="UP000295818"/>
    </source>
</evidence>
<comment type="caution">
    <text evidence="11">The sequence shown here is derived from an EMBL/GenBank/DDBJ whole genome shotgun (WGS) entry which is preliminary data.</text>
</comment>
<comment type="pathway">
    <text evidence="1 8">Purine metabolism; guanine degradation; xanthine from guanine: step 1/1.</text>
</comment>
<comment type="cofactor">
    <cofactor evidence="8">
        <name>Zn(2+)</name>
        <dbReference type="ChEBI" id="CHEBI:29105"/>
    </cofactor>
    <text evidence="8">Binds 1 zinc ion per subunit.</text>
</comment>
<evidence type="ECO:0000256" key="2">
    <source>
        <dbReference type="ARBA" id="ARBA00006745"/>
    </source>
</evidence>
<dbReference type="Proteomes" id="UP000295818">
    <property type="component" value="Unassembled WGS sequence"/>
</dbReference>
<evidence type="ECO:0000256" key="4">
    <source>
        <dbReference type="ARBA" id="ARBA00022723"/>
    </source>
</evidence>
<protein>
    <recommendedName>
        <fullName evidence="3 7">Guanine deaminase</fullName>
        <shortName evidence="8">Guanase</shortName>
        <ecNumber evidence="3 7">3.5.4.3</ecNumber>
    </recommendedName>
    <alternativeName>
        <fullName evidence="8">Guanine aminohydrolase</fullName>
    </alternativeName>
</protein>
<evidence type="ECO:0000256" key="6">
    <source>
        <dbReference type="ARBA" id="ARBA00022833"/>
    </source>
</evidence>
<dbReference type="NCBIfam" id="TIGR02967">
    <property type="entry name" value="guan_deamin"/>
    <property type="match status" value="1"/>
</dbReference>
<organism evidence="11 12">
    <name type="scientific">Kribbella orskensis</name>
    <dbReference type="NCBI Taxonomy" id="2512216"/>
    <lineage>
        <taxon>Bacteria</taxon>
        <taxon>Bacillati</taxon>
        <taxon>Actinomycetota</taxon>
        <taxon>Actinomycetes</taxon>
        <taxon>Propionibacteriales</taxon>
        <taxon>Kribbellaceae</taxon>
        <taxon>Kribbella</taxon>
    </lineage>
</organism>
<dbReference type="Pfam" id="PF01979">
    <property type="entry name" value="Amidohydro_1"/>
    <property type="match status" value="1"/>
</dbReference>
<comment type="function">
    <text evidence="8">Catalyzes the hydrolytic deamination of guanine, producing xanthine and ammonia.</text>
</comment>
<dbReference type="EMBL" id="SLWM01000004">
    <property type="protein sequence ID" value="TCO25755.1"/>
    <property type="molecule type" value="Genomic_DNA"/>
</dbReference>
<dbReference type="NCBIfam" id="NF006679">
    <property type="entry name" value="PRK09228.1"/>
    <property type="match status" value="1"/>
</dbReference>
<dbReference type="InterPro" id="IPR011059">
    <property type="entry name" value="Metal-dep_hydrolase_composite"/>
</dbReference>
<dbReference type="Pfam" id="PF22039">
    <property type="entry name" value="HUTI_composite_bact"/>
    <property type="match status" value="1"/>
</dbReference>
<keyword evidence="5 8" id="KW-0378">Hydrolase</keyword>
<dbReference type="RefSeq" id="WP_132188598.1">
    <property type="nucleotide sequence ID" value="NZ_SLWM01000004.1"/>
</dbReference>
<dbReference type="PANTHER" id="PTHR11271">
    <property type="entry name" value="GUANINE DEAMINASE"/>
    <property type="match status" value="1"/>
</dbReference>
<dbReference type="PANTHER" id="PTHR11271:SF6">
    <property type="entry name" value="GUANINE DEAMINASE"/>
    <property type="match status" value="1"/>
</dbReference>
<keyword evidence="4 8" id="KW-0479">Metal-binding</keyword>
<sequence length="440" mass="46106">MTIFRGTFLDTPDNPFSGGSLRVATDTAVLVQDGLIVARGNASDIRSAHPAEEVVDLTGGLVLPGFVDTHVHFPQIRAVGGLGLPLMEWLDKYALPEEARMADVGYATGVATEFVRGLAAAGTTSALVFGAHYADAVDVLFTAASRVGLRITSGLVVSDRLLRPDLLTTPARAYTESLALAEKWHGVGRNRYAVTPRFSLSCTDDMLAACRTVLEEVPGALFTSHLNENEAEIATVAELFGGSDYVSTYDRHGLVDRRSVLAHNVHPTDVELKVLAESSASVAHCPTSNAALGSGLFPLERHLQAGVRVALGSDVGAGTGFSLLKEGLQAYFAQQLLGERGCSLTAAHLLHLATTAGAEALGLSSEVGDLSVGKRFDAQLLRPADGSPLAVGVAHAADAEEVLARIFTLGTPADVRAVWIDGQLLQDESSSGPTHLAPAT</sequence>
<evidence type="ECO:0000259" key="9">
    <source>
        <dbReference type="Pfam" id="PF01979"/>
    </source>
</evidence>
<dbReference type="Gene3D" id="2.30.40.10">
    <property type="entry name" value="Urease, subunit C, domain 1"/>
    <property type="match status" value="1"/>
</dbReference>
<comment type="catalytic activity">
    <reaction evidence="8">
        <text>guanine + H2O + H(+) = xanthine + NH4(+)</text>
        <dbReference type="Rhea" id="RHEA:14665"/>
        <dbReference type="ChEBI" id="CHEBI:15377"/>
        <dbReference type="ChEBI" id="CHEBI:15378"/>
        <dbReference type="ChEBI" id="CHEBI:16235"/>
        <dbReference type="ChEBI" id="CHEBI:17712"/>
        <dbReference type="ChEBI" id="CHEBI:28938"/>
        <dbReference type="EC" id="3.5.4.3"/>
    </reaction>
</comment>
<dbReference type="InterPro" id="IPR051607">
    <property type="entry name" value="Metallo-dep_hydrolases"/>
</dbReference>
<keyword evidence="6 8" id="KW-0862">Zinc</keyword>
<feature type="domain" description="Amidohydrolase-related" evidence="9">
    <location>
        <begin position="61"/>
        <end position="424"/>
    </location>
</feature>
<dbReference type="Gene3D" id="3.20.20.140">
    <property type="entry name" value="Metal-dependent hydrolases"/>
    <property type="match status" value="1"/>
</dbReference>
<keyword evidence="12" id="KW-1185">Reference proteome</keyword>
<dbReference type="EC" id="3.5.4.3" evidence="3 7"/>
<name>A0ABY2BR10_9ACTN</name>
<evidence type="ECO:0000256" key="7">
    <source>
        <dbReference type="NCBIfam" id="TIGR02967"/>
    </source>
</evidence>
<dbReference type="SUPFAM" id="SSF51338">
    <property type="entry name" value="Composite domain of metallo-dependent hydrolases"/>
    <property type="match status" value="1"/>
</dbReference>
<evidence type="ECO:0000313" key="11">
    <source>
        <dbReference type="EMBL" id="TCO25755.1"/>
    </source>
</evidence>
<reference evidence="11 12" key="1">
    <citation type="journal article" date="2015" name="Stand. Genomic Sci.">
        <title>Genomic Encyclopedia of Bacterial and Archaeal Type Strains, Phase III: the genomes of soil and plant-associated and newly described type strains.</title>
        <authorList>
            <person name="Whitman W.B."/>
            <person name="Woyke T."/>
            <person name="Klenk H.P."/>
            <person name="Zhou Y."/>
            <person name="Lilburn T.G."/>
            <person name="Beck B.J."/>
            <person name="De Vos P."/>
            <person name="Vandamme P."/>
            <person name="Eisen J.A."/>
            <person name="Garrity G."/>
            <person name="Hugenholtz P."/>
            <person name="Kyrpides N.C."/>
        </authorList>
    </citation>
    <scope>NUCLEOTIDE SEQUENCE [LARGE SCALE GENOMIC DNA]</scope>
    <source>
        <strain evidence="11 12">VKM Ac-2538</strain>
    </source>
</reference>
<evidence type="ECO:0000256" key="5">
    <source>
        <dbReference type="ARBA" id="ARBA00022801"/>
    </source>
</evidence>
<evidence type="ECO:0000256" key="8">
    <source>
        <dbReference type="RuleBase" id="RU366009"/>
    </source>
</evidence>
<evidence type="ECO:0000256" key="3">
    <source>
        <dbReference type="ARBA" id="ARBA00012781"/>
    </source>
</evidence>
<proteinExistence type="inferred from homology"/>
<accession>A0ABY2BR10</accession>
<evidence type="ECO:0000259" key="10">
    <source>
        <dbReference type="Pfam" id="PF22039"/>
    </source>
</evidence>
<dbReference type="InterPro" id="IPR014311">
    <property type="entry name" value="Guanine_deaminase"/>
</dbReference>
<dbReference type="InterPro" id="IPR054418">
    <property type="entry name" value="MQNX/HUTI_composite_N"/>
</dbReference>
<gene>
    <name evidence="11" type="ORF">EV644_104259</name>
</gene>
<feature type="domain" description="Aminodeoxyfutalosine deaminase/Imidazolonepropionase-like composite" evidence="10">
    <location>
        <begin position="28"/>
        <end position="51"/>
    </location>
</feature>
<evidence type="ECO:0000256" key="1">
    <source>
        <dbReference type="ARBA" id="ARBA00004984"/>
    </source>
</evidence>